<dbReference type="AlphaFoldDB" id="A0A239N2B1"/>
<dbReference type="Pfam" id="PF13649">
    <property type="entry name" value="Methyltransf_25"/>
    <property type="match status" value="1"/>
</dbReference>
<accession>A0A239N2B1</accession>
<dbReference type="InterPro" id="IPR041698">
    <property type="entry name" value="Methyltransf_25"/>
</dbReference>
<gene>
    <name evidence="3" type="ORF">SAMN05216252_13072</name>
</gene>
<feature type="domain" description="Methyltransferase" evidence="2">
    <location>
        <begin position="63"/>
        <end position="150"/>
    </location>
</feature>
<feature type="region of interest" description="Disordered" evidence="1">
    <location>
        <begin position="1"/>
        <end position="31"/>
    </location>
</feature>
<evidence type="ECO:0000256" key="1">
    <source>
        <dbReference type="SAM" id="MobiDB-lite"/>
    </source>
</evidence>
<dbReference type="Gene3D" id="3.40.50.150">
    <property type="entry name" value="Vaccinia Virus protein VP39"/>
    <property type="match status" value="1"/>
</dbReference>
<dbReference type="GO" id="GO:0032259">
    <property type="term" value="P:methylation"/>
    <property type="evidence" value="ECO:0007669"/>
    <property type="project" value="UniProtKB-KW"/>
</dbReference>
<sequence length="213" mass="23080">MSEPRPRHPLASGDGRPGGHEDLGRGGPDGLDRPGNEIFDALRVAEVLRIAGDGESANDRPLVLDASCGEGHFARALARCGHLVDAIDAGPSAVYRCRALGGGPRYAVAEMSQWRSPWLYDVVLAVDVLFRVLDDAAWRAALVNLGSLVRLTGRLVVTDEDAPGRVARGDRVLHRPAAEYRAAVEPLGLRYGGFTPYRFRESRVGFHVFTRTS</sequence>
<reference evidence="3 4" key="1">
    <citation type="submission" date="2017-06" db="EMBL/GenBank/DDBJ databases">
        <authorList>
            <person name="Kim H.J."/>
            <person name="Triplett B.A."/>
        </authorList>
    </citation>
    <scope>NUCLEOTIDE SEQUENCE [LARGE SCALE GENOMIC DNA]</scope>
    <source>
        <strain evidence="3 4">CGMCC 4.1858</strain>
    </source>
</reference>
<evidence type="ECO:0000259" key="2">
    <source>
        <dbReference type="Pfam" id="PF13649"/>
    </source>
</evidence>
<dbReference type="SUPFAM" id="SSF53335">
    <property type="entry name" value="S-adenosyl-L-methionine-dependent methyltransferases"/>
    <property type="match status" value="1"/>
</dbReference>
<evidence type="ECO:0000313" key="3">
    <source>
        <dbReference type="EMBL" id="SNT49096.1"/>
    </source>
</evidence>
<evidence type="ECO:0000313" key="4">
    <source>
        <dbReference type="Proteomes" id="UP000198280"/>
    </source>
</evidence>
<dbReference type="Proteomes" id="UP000198280">
    <property type="component" value="Unassembled WGS sequence"/>
</dbReference>
<keyword evidence="4" id="KW-1185">Reference proteome</keyword>
<keyword evidence="3" id="KW-0489">Methyltransferase</keyword>
<name>A0A239N2B1_9ACTN</name>
<dbReference type="GO" id="GO:0008168">
    <property type="term" value="F:methyltransferase activity"/>
    <property type="evidence" value="ECO:0007669"/>
    <property type="project" value="UniProtKB-KW"/>
</dbReference>
<dbReference type="EMBL" id="FZOF01000030">
    <property type="protein sequence ID" value="SNT49096.1"/>
    <property type="molecule type" value="Genomic_DNA"/>
</dbReference>
<keyword evidence="3" id="KW-0808">Transferase</keyword>
<protein>
    <submittedName>
        <fullName evidence="3">Methyltransferase domain-containing protein</fullName>
    </submittedName>
</protein>
<proteinExistence type="predicted"/>
<feature type="compositionally biased region" description="Basic and acidic residues" evidence="1">
    <location>
        <begin position="17"/>
        <end position="31"/>
    </location>
</feature>
<organism evidence="3 4">
    <name type="scientific">Actinacidiphila glaucinigra</name>
    <dbReference type="NCBI Taxonomy" id="235986"/>
    <lineage>
        <taxon>Bacteria</taxon>
        <taxon>Bacillati</taxon>
        <taxon>Actinomycetota</taxon>
        <taxon>Actinomycetes</taxon>
        <taxon>Kitasatosporales</taxon>
        <taxon>Streptomycetaceae</taxon>
        <taxon>Actinacidiphila</taxon>
    </lineage>
</organism>
<dbReference type="InterPro" id="IPR029063">
    <property type="entry name" value="SAM-dependent_MTases_sf"/>
</dbReference>
<dbReference type="RefSeq" id="WP_107418604.1">
    <property type="nucleotide sequence ID" value="NZ_FZOF01000030.1"/>
</dbReference>